<dbReference type="Proteomes" id="UP001293718">
    <property type="component" value="Unassembled WGS sequence"/>
</dbReference>
<geneLocation type="plasmid" evidence="3">
    <name>unnamed</name>
</geneLocation>
<evidence type="ECO:0000259" key="1">
    <source>
        <dbReference type="Pfam" id="PF01548"/>
    </source>
</evidence>
<dbReference type="Pfam" id="PF02371">
    <property type="entry name" value="Transposase_20"/>
    <property type="match status" value="1"/>
</dbReference>
<feature type="domain" description="Transposase IS110-like N-terminal" evidence="1">
    <location>
        <begin position="9"/>
        <end position="155"/>
    </location>
</feature>
<feature type="domain" description="Transposase IS116/IS110/IS902 C-terminal" evidence="2">
    <location>
        <begin position="225"/>
        <end position="298"/>
    </location>
</feature>
<comment type="caution">
    <text evidence="3">The sequence shown here is derived from an EMBL/GenBank/DDBJ whole genome shotgun (WGS) entry which is preliminary data.</text>
</comment>
<dbReference type="PANTHER" id="PTHR33055">
    <property type="entry name" value="TRANSPOSASE FOR INSERTION SEQUENCE ELEMENT IS1111A"/>
    <property type="match status" value="1"/>
</dbReference>
<dbReference type="PANTHER" id="PTHR33055:SF13">
    <property type="entry name" value="TRANSPOSASE"/>
    <property type="match status" value="1"/>
</dbReference>
<evidence type="ECO:0000313" key="4">
    <source>
        <dbReference type="Proteomes" id="UP001293718"/>
    </source>
</evidence>
<evidence type="ECO:0000313" key="3">
    <source>
        <dbReference type="EMBL" id="MDZ5454975.1"/>
    </source>
</evidence>
<reference evidence="3 4" key="1">
    <citation type="submission" date="2023-11" db="EMBL/GenBank/DDBJ databases">
        <title>Draft genome of Azohydromonas lata strain H1 (DSM1123), a polyhydroxyalkanoate producer.</title>
        <authorList>
            <person name="Traversa D."/>
            <person name="D'Addabbo P."/>
            <person name="Pazzani C."/>
            <person name="Manzari C."/>
            <person name="Chiara M."/>
            <person name="Scrascia M."/>
        </authorList>
    </citation>
    <scope>NUCLEOTIDE SEQUENCE [LARGE SCALE GENOMIC DNA]</scope>
    <source>
        <strain evidence="3 4">H1</strain>
        <plasmid evidence="3">unnamed</plasmid>
    </source>
</reference>
<name>A0ABU5I7A2_9BURK</name>
<evidence type="ECO:0000259" key="2">
    <source>
        <dbReference type="Pfam" id="PF02371"/>
    </source>
</evidence>
<dbReference type="InterPro" id="IPR047650">
    <property type="entry name" value="Transpos_IS110"/>
</dbReference>
<dbReference type="InterPro" id="IPR002525">
    <property type="entry name" value="Transp_IS110-like_N"/>
</dbReference>
<dbReference type="Pfam" id="PF01548">
    <property type="entry name" value="DEDD_Tnp_IS110"/>
    <property type="match status" value="1"/>
</dbReference>
<protein>
    <submittedName>
        <fullName evidence="3">IS110 family transposase</fullName>
    </submittedName>
</protein>
<dbReference type="NCBIfam" id="NF033542">
    <property type="entry name" value="transpos_IS110"/>
    <property type="match status" value="1"/>
</dbReference>
<dbReference type="RefSeq" id="WP_322464075.1">
    <property type="nucleotide sequence ID" value="NZ_JAXOJX010000001.1"/>
</dbReference>
<dbReference type="InterPro" id="IPR003346">
    <property type="entry name" value="Transposase_20"/>
</dbReference>
<keyword evidence="4" id="KW-1185">Reference proteome</keyword>
<accession>A0ABU5I7A2</accession>
<organism evidence="3 4">
    <name type="scientific">Azohydromonas lata</name>
    <dbReference type="NCBI Taxonomy" id="45677"/>
    <lineage>
        <taxon>Bacteria</taxon>
        <taxon>Pseudomonadati</taxon>
        <taxon>Pseudomonadota</taxon>
        <taxon>Betaproteobacteria</taxon>
        <taxon>Burkholderiales</taxon>
        <taxon>Sphaerotilaceae</taxon>
        <taxon>Azohydromonas</taxon>
    </lineage>
</organism>
<keyword evidence="3" id="KW-0614">Plasmid</keyword>
<dbReference type="EMBL" id="JAXOJX010000001">
    <property type="protein sequence ID" value="MDZ5454975.1"/>
    <property type="molecule type" value="Genomic_DNA"/>
</dbReference>
<proteinExistence type="predicted"/>
<sequence length="373" mass="41309">MDERSKLHVGLDVHKDSISVGAAEPGRERGRVVGKTAHDVNKLLKMLVKLGQPEQLHIVYEAGPTGYYGLQRALQAKGYVCEVIAPSQMPRRPGDRVKTDGRDCVQLAECSRAGQLRAVWIPDPADEAVRDLARAREDAVNSRTKARQQLKGFLLRHGLRYGGKTSWTIAFYRWLATLSFEAGASQTAFTEYWLAVQAADERVQRLTQALEASIAGWRFEPVVAALQALRGIDVVSAIGLVAEIGDLSRFDHPRKLMGYLGLVPSEHSSGDRVSRGSITKTGNAHARRLLTEAAWNYRFKARIGRQAQRRQEALSEHVRAVAWKAQLRLTKRFAMLLGRGMQPNKACVAVARELAGFVWAIGMAATQEKSAQH</sequence>
<gene>
    <name evidence="3" type="ORF">SM757_00165</name>
</gene>